<dbReference type="RefSeq" id="WP_060993032.1">
    <property type="nucleotide sequence ID" value="NZ_CAWMPN010000017.1"/>
</dbReference>
<dbReference type="OrthoDB" id="7775479at2"/>
<dbReference type="AlphaFoldDB" id="A0A1B9NW45"/>
<evidence type="ECO:0000313" key="1">
    <source>
        <dbReference type="EMBL" id="OCH19280.1"/>
    </source>
</evidence>
<accession>A0A1B9NW45</accession>
<dbReference type="STRING" id="688.A6E04_16745"/>
<gene>
    <name evidence="1" type="ORF">A6E04_16745</name>
</gene>
<evidence type="ECO:0008006" key="3">
    <source>
        <dbReference type="Google" id="ProtNLM"/>
    </source>
</evidence>
<comment type="caution">
    <text evidence="1">The sequence shown here is derived from an EMBL/GenBank/DDBJ whole genome shotgun (WGS) entry which is preliminary data.</text>
</comment>
<sequence length="70" mass="8028">MQTYNSSGIRGFELNSNSITVWFDETARSVSYDYDSAGKQHIDRMKIIAVSGGDLNSYIDTHVKFRYVRD</sequence>
<dbReference type="EMBL" id="MAJU01000017">
    <property type="protein sequence ID" value="OCH19280.1"/>
    <property type="molecule type" value="Genomic_DNA"/>
</dbReference>
<protein>
    <recommendedName>
        <fullName evidence="3">KTSC domain-containing protein</fullName>
    </recommendedName>
</protein>
<evidence type="ECO:0000313" key="2">
    <source>
        <dbReference type="Proteomes" id="UP000093523"/>
    </source>
</evidence>
<proteinExistence type="predicted"/>
<reference evidence="1 2" key="1">
    <citation type="submission" date="2016-06" db="EMBL/GenBank/DDBJ databases">
        <authorList>
            <person name="Kjaerup R.B."/>
            <person name="Dalgaard T.S."/>
            <person name="Juul-Madsen H.R."/>
        </authorList>
    </citation>
    <scope>NUCLEOTIDE SEQUENCE [LARGE SCALE GENOMIC DNA]</scope>
    <source>
        <strain evidence="1 2">1S159</strain>
    </source>
</reference>
<dbReference type="Proteomes" id="UP000093523">
    <property type="component" value="Unassembled WGS sequence"/>
</dbReference>
<organism evidence="1 2">
    <name type="scientific">Aliivibrio logei</name>
    <name type="common">Vibrio logei</name>
    <dbReference type="NCBI Taxonomy" id="688"/>
    <lineage>
        <taxon>Bacteria</taxon>
        <taxon>Pseudomonadati</taxon>
        <taxon>Pseudomonadota</taxon>
        <taxon>Gammaproteobacteria</taxon>
        <taxon>Vibrionales</taxon>
        <taxon>Vibrionaceae</taxon>
        <taxon>Aliivibrio</taxon>
    </lineage>
</organism>
<name>A0A1B9NW45_ALILO</name>